<organism evidence="2 3">
    <name type="scientific">Aspergillus keveii</name>
    <dbReference type="NCBI Taxonomy" id="714993"/>
    <lineage>
        <taxon>Eukaryota</taxon>
        <taxon>Fungi</taxon>
        <taxon>Dikarya</taxon>
        <taxon>Ascomycota</taxon>
        <taxon>Pezizomycotina</taxon>
        <taxon>Eurotiomycetes</taxon>
        <taxon>Eurotiomycetidae</taxon>
        <taxon>Eurotiales</taxon>
        <taxon>Aspergillaceae</taxon>
        <taxon>Aspergillus</taxon>
        <taxon>Aspergillus subgen. Nidulantes</taxon>
    </lineage>
</organism>
<reference evidence="2 3" key="1">
    <citation type="submission" date="2024-07" db="EMBL/GenBank/DDBJ databases">
        <title>Section-level genome sequencing and comparative genomics of Aspergillus sections Usti and Cavernicolus.</title>
        <authorList>
            <consortium name="Lawrence Berkeley National Laboratory"/>
            <person name="Nybo J.L."/>
            <person name="Vesth T.C."/>
            <person name="Theobald S."/>
            <person name="Frisvad J.C."/>
            <person name="Larsen T.O."/>
            <person name="Kjaerboelling I."/>
            <person name="Rothschild-Mancinelli K."/>
            <person name="Lyhne E.K."/>
            <person name="Kogle M.E."/>
            <person name="Barry K."/>
            <person name="Clum A."/>
            <person name="Na H."/>
            <person name="Ledsgaard L."/>
            <person name="Lin J."/>
            <person name="Lipzen A."/>
            <person name="Kuo A."/>
            <person name="Riley R."/>
            <person name="Mondo S."/>
            <person name="Labutti K."/>
            <person name="Haridas S."/>
            <person name="Pangalinan J."/>
            <person name="Salamov A.A."/>
            <person name="Simmons B.A."/>
            <person name="Magnuson J.K."/>
            <person name="Chen J."/>
            <person name="Drula E."/>
            <person name="Henrissat B."/>
            <person name="Wiebenga A."/>
            <person name="Lubbers R.J."/>
            <person name="Gomes A.C."/>
            <person name="Makela M.R."/>
            <person name="Stajich J."/>
            <person name="Grigoriev I.V."/>
            <person name="Mortensen U.H."/>
            <person name="De Vries R.P."/>
            <person name="Baker S.E."/>
            <person name="Andersen M.R."/>
        </authorList>
    </citation>
    <scope>NUCLEOTIDE SEQUENCE [LARGE SCALE GENOMIC DNA]</scope>
    <source>
        <strain evidence="2 3">CBS 209.92</strain>
    </source>
</reference>
<dbReference type="Proteomes" id="UP001610563">
    <property type="component" value="Unassembled WGS sequence"/>
</dbReference>
<accession>A0ABR4GKM8</accession>
<evidence type="ECO:0008006" key="4">
    <source>
        <dbReference type="Google" id="ProtNLM"/>
    </source>
</evidence>
<feature type="compositionally biased region" description="Acidic residues" evidence="1">
    <location>
        <begin position="416"/>
        <end position="438"/>
    </location>
</feature>
<proteinExistence type="predicted"/>
<name>A0ABR4GKM8_9EURO</name>
<comment type="caution">
    <text evidence="2">The sequence shown here is derived from an EMBL/GenBank/DDBJ whole genome shotgun (WGS) entry which is preliminary data.</text>
</comment>
<sequence>MGTRGLLFIRWKGRYYIYYNHWDSYPEGLGKAIVEKIPATPKEYQEWLQNMRQTYTRLSAQFEEHILPISADFLGPDGMTSRKDRYFHSYLALDDRLAERPTAALGSYGDIFIEWIYTIDLDRELLVVDQSVCLQLARLPDYPNWAKYLKIDRRERRILAANTPSDLVGDAANNIRVDGDLRARYNFFDLEIRMPEILGHSKPNHSPRVTILIATLLSIFRKYRDMLDVSYLEWSSTSFPFREIAFAIMSIAAGEVAYECPQSLDVRYLGEGFLRIPDPERPSDGHRLLPIFLSECHAPDVRPGSAPESSPFWVGKLLVYLEQRLNLVEVEEAAIAAIVDFGLGQGSKSFRAVVFSILDFILIDVKEAKDGRVQICRTPLINLIYFDDTTSRFAKGPRSRGSAPSSQENTSQHEDEGFESDEESDEDTEEKIDDDNDEKDVNAQSNENTNDADDSDGGFVASQIGNVGSHNAAAMLIEFFDSAMDEYLEGTKSRVLPNEILTTIMEHADHQTYLSLARASACWRDLYYRRFRLNNDYTVVGPEDEALPNSITLEDLESGERTLTSLGSEQSSEPYIEMSPVIGVAGSSRMSILNKCHIRLMNVSHKRPPYPQKKDMPIQEQYSSYAYPPRTGPERLFQMPDYHYLGSLEDGFGCYIRGILQEQMTIEGAERPLLEKMTIEVAQYPCLFPHGYRLLKMHQHECSGLQIFLRPANHESPEEWIKTKDFAVKRLHLRESEDFSRIDRRGCPVIIAFGRRLRLFYYVNQRDRPSEVDTPLPHCVAMAERCKEEDSSRRFVELIPGDEPVNLDDSTSRKEFETLLQGFCSPAGEWRYAKYNPFTAKISDLCEKISVD</sequence>
<evidence type="ECO:0000313" key="2">
    <source>
        <dbReference type="EMBL" id="KAL2799566.1"/>
    </source>
</evidence>
<keyword evidence="3" id="KW-1185">Reference proteome</keyword>
<evidence type="ECO:0000313" key="3">
    <source>
        <dbReference type="Proteomes" id="UP001610563"/>
    </source>
</evidence>
<protein>
    <recommendedName>
        <fullName evidence="4">F-box domain protein</fullName>
    </recommendedName>
</protein>
<gene>
    <name evidence="2" type="ORF">BJX66DRAFT_293134</name>
</gene>
<dbReference type="EMBL" id="JBFTWV010000007">
    <property type="protein sequence ID" value="KAL2799566.1"/>
    <property type="molecule type" value="Genomic_DNA"/>
</dbReference>
<feature type="region of interest" description="Disordered" evidence="1">
    <location>
        <begin position="394"/>
        <end position="461"/>
    </location>
</feature>
<evidence type="ECO:0000256" key="1">
    <source>
        <dbReference type="SAM" id="MobiDB-lite"/>
    </source>
</evidence>